<dbReference type="InterPro" id="IPR008969">
    <property type="entry name" value="CarboxyPept-like_regulatory"/>
</dbReference>
<evidence type="ECO:0000256" key="1">
    <source>
        <dbReference type="ARBA" id="ARBA00010556"/>
    </source>
</evidence>
<comment type="similarity">
    <text evidence="1">Belongs to the protease inhibitor I39 (alpha-2-macroglobulin) family. Bacterial alpha-2-macroglobulin subfamily.</text>
</comment>
<dbReference type="STRING" id="1159016.SAMN02927937_01946"/>
<dbReference type="SUPFAM" id="SSF49464">
    <property type="entry name" value="Carboxypeptidase regulatory domain-like"/>
    <property type="match status" value="1"/>
</dbReference>
<dbReference type="InterPro" id="IPR041246">
    <property type="entry name" value="Bact_MG10"/>
</dbReference>
<sequence length="2239" mass="259164">MKSVVFLVTLFCTSLLTAQNFSKEWKEIYQLEKEGSYKTLKTNVDALYKKAHQSKNEAEKAKAVLFQMKLENVLEETNYQKKVDRLQKELAGSKGIYKEVYRWYYIKTILSAYDSKQSYWRRNSLVTTTTAEIPKDIDLWSKEHYQQVVLEEVKLLFEEESLLKQTKVSTIKDLIDYDYIDNNLNQSVYEFFAINFINDYAYNSSLVRPLQEEFYRFDASFSKEKIVFPPKADDLKNELGKKAVELFQKLEQHYIATNQNKTLDKIRYLRFEKFADDKSAEGTAFQGLGKNLSTNFYKNRWYADYAIKLSKEANKTDKKDYYKRSLKAIAEVKKNKQENDQLENVQLLENSIKQKEFAVSLKKEVYEGEPVKYLIDYKNIDSVHLAYYDFSKHTVLNDSVYQLVVKNQQPLKIISHVLPKDLPYFQTSTEILGAQFPLGTYLLVAYSETKDLESFHYQRINTFQTTNVSVFTKNIDNETSALYVVHPKTGKPYEKVVVRFKNKSFVTDELGKVIVPNKTEYNTDNTVAVYLKNETYKTNLYVDSYGQYISKDDAKREAKIDLFTDRSIYRPGQEVHFKGILYLKEKEGNSVLENKSFQVILEDDNGDEVNKIIVTTNKLGAFSGTFLLPKSIATGEFSIALEELDEYTDKNDKQFWEGLSFPDERFDYQVEEYKRPTFDVTLEEIKQNVFYDEKVTIKGKANSLAGGAIANAKVKLRINSSYYDNETYQSKKIIDIQEELLTNEQGAFEYTFTIPSDSIGNILKEKIITNYVNYFIEVTDTAGEVREYDRRFTVANTNHRLSIYKYNTAKTDEPLNVSIKSFTHNNEFSPVTGTVKIYQTLPNSTFYGNRPWSLPELTSIDETTFRKLFPYETYTEKDNEPLERKLVYEGTYTTQKDKDFELDIKNWKTGAYQLAFEILDEKSGLSVKSSTNFDIKNAEEKLATNKNVAVTNHSKSNKNQLILETNSLYDNVWLYVEYFDRDATVQSKQFLVKKGSQLIKIPLANSTENETISYNWFFMKEQQLYSDKGSYTIEQEKKEDEKWLVEWQSWNDKLNPAQQYQWKLLLKNAKTNKAFQGEFLASMYDASLDLLIDEWDRDEKSWITNSQKLNDYTYVSFSSPEKKDMIQHNYLYGSDFGASNIHFYWNTWNYFGYNFSNRTNYTDYYSQLPVDILNNTADFYQIEVRDEKTGAFISNAMIFNFKNANQTTTNEDGFAKVLGEKSQLIGVTALGYKEQRLELKKGLTVVHLQPIDEIVSKISYNRLNKQMKTFNRIYKYYIERVESFTDTLDEEKVFIEKVLRNDKALEYDIIDSKHIIRDGIVKEITGIVRTEFGDPIPGAAVNVLGTDKFTETDIEGVYKIKASVGDQVKVVYEGFKTEILYVQPTQILNFVLIEDDSFSFDEIVVDTYRTVSKPKSNVVASTVSSKTMEGGAADKSSKGPGSGERFMEENSVAYTTTTSTTTYGIQNVEDTHNNIPLRKNLNETAFFYPHLQTNDKGEIVIDFTAPEALTQWKFRGLAHNKSTDYIYIETLSRTQKDVMIQPNMPRFVRETDEVVLKARVSNTTAQPLNATAMLRLFNTITGEELSDEIIKTEKLVPVTIEGLSANAVSWTVQIPKNIEGLQYRISVQSGNFTDGEESVIPVLSNRQLVTETVPIWQLANENKTYQLTNLSENTSATLENHQLRIDVSNNATWLMMQSLPYLLDYPHQCSEQLFAKYFANVIASNVLENNPSIQQLVKEWKENPKSKLEENEELKEILLQETPWMKDLVSDEEQKAQFAHYFDVNRLDDEAKKIEDILTERQLPSGALPWFSGGNENPYITTHILVTIAQLKNLGIQNPFLNNTEGFINKAYRYLDVQFEKKFKNKQEASFSEVIDYAFVKSYYTDSFAVSKENQARIDQRLEALKKDWVKLPLYDKARLILVLQRKGDTNWAKQIIHQLEESAVIDETYGMYWKENSSKNYYYYNAAEVQALIIEAYKETEMPQDKVQRLNAWLLSQKLQTDWGTTKATTQSLYAFLLSQQDTKPEKGSIQIQVGNEKINTGKATETEQQIGNYSYRWTGEEVKPSMGKIEVKNTTSQPVFGGVYWQYFEDMSTIKNSQDGLLNISRNYYTENKEGKWDLVTAETKLILGQKVKVRIEIEAIRNMSFVHIKDVRPATFEPVDVLSGYHYKNGLGYYQSTRDAATHFFVDMLTKGKYVLEYEVRLNNIGTFTSGISTIQSMYAPEHSQHSNGTIVKVKE</sequence>
<protein>
    <submittedName>
        <fullName evidence="4">CarboxypepD_reg-like domain-containing protein</fullName>
    </submittedName>
</protein>
<dbReference type="Gene3D" id="2.60.40.1930">
    <property type="match status" value="1"/>
</dbReference>
<evidence type="ECO:0000256" key="2">
    <source>
        <dbReference type="SAM" id="SignalP"/>
    </source>
</evidence>
<dbReference type="RefSeq" id="WP_091099740.1">
    <property type="nucleotide sequence ID" value="NZ_FNXE01000027.1"/>
</dbReference>
<evidence type="ECO:0000259" key="3">
    <source>
        <dbReference type="SMART" id="SM01360"/>
    </source>
</evidence>
<feature type="domain" description="Alpha-2-macroglobulin" evidence="3">
    <location>
        <begin position="1484"/>
        <end position="1574"/>
    </location>
</feature>
<dbReference type="InterPro" id="IPR001599">
    <property type="entry name" value="Macroglobln_a2"/>
</dbReference>
<organism evidence="4 5">
    <name type="scientific">Paenimyroides marinum</name>
    <dbReference type="NCBI Taxonomy" id="1159016"/>
    <lineage>
        <taxon>Bacteria</taxon>
        <taxon>Pseudomonadati</taxon>
        <taxon>Bacteroidota</taxon>
        <taxon>Flavobacteriia</taxon>
        <taxon>Flavobacteriales</taxon>
        <taxon>Flavobacteriaceae</taxon>
        <taxon>Paenimyroides</taxon>
    </lineage>
</organism>
<dbReference type="OrthoDB" id="9767116at2"/>
<dbReference type="Pfam" id="PF01835">
    <property type="entry name" value="MG2"/>
    <property type="match status" value="1"/>
</dbReference>
<dbReference type="SMART" id="SM01360">
    <property type="entry name" value="A2M"/>
    <property type="match status" value="1"/>
</dbReference>
<evidence type="ECO:0000313" key="5">
    <source>
        <dbReference type="Proteomes" id="UP000199634"/>
    </source>
</evidence>
<name>A0A1H6LT67_9FLAO</name>
<dbReference type="Pfam" id="PF17973">
    <property type="entry name" value="bMG10"/>
    <property type="match status" value="1"/>
</dbReference>
<dbReference type="PANTHER" id="PTHR40094:SF1">
    <property type="entry name" value="UBIQUITIN DOMAIN-CONTAINING PROTEIN"/>
    <property type="match status" value="1"/>
</dbReference>
<dbReference type="InterPro" id="IPR051802">
    <property type="entry name" value="YfhM-like"/>
</dbReference>
<dbReference type="Pfam" id="PF00207">
    <property type="entry name" value="A2M"/>
    <property type="match status" value="1"/>
</dbReference>
<gene>
    <name evidence="4" type="ORF">SAMN02927937_01946</name>
</gene>
<dbReference type="SUPFAM" id="SSF48239">
    <property type="entry name" value="Terpenoid cyclases/Protein prenyltransferases"/>
    <property type="match status" value="1"/>
</dbReference>
<accession>A0A1H6LT67</accession>
<dbReference type="InterPro" id="IPR008930">
    <property type="entry name" value="Terpenoid_cyclase/PrenylTrfase"/>
</dbReference>
<dbReference type="Proteomes" id="UP000199634">
    <property type="component" value="Unassembled WGS sequence"/>
</dbReference>
<reference evidence="5" key="1">
    <citation type="submission" date="2016-10" db="EMBL/GenBank/DDBJ databases">
        <authorList>
            <person name="Varghese N."/>
            <person name="Submissions S."/>
        </authorList>
    </citation>
    <scope>NUCLEOTIDE SEQUENCE [LARGE SCALE GENOMIC DNA]</scope>
    <source>
        <strain evidence="5">CGMCC 1.10825</strain>
    </source>
</reference>
<dbReference type="InterPro" id="IPR002890">
    <property type="entry name" value="MG2"/>
</dbReference>
<feature type="signal peptide" evidence="2">
    <location>
        <begin position="1"/>
        <end position="18"/>
    </location>
</feature>
<feature type="chain" id="PRO_5011616548" evidence="2">
    <location>
        <begin position="19"/>
        <end position="2239"/>
    </location>
</feature>
<keyword evidence="5" id="KW-1185">Reference proteome</keyword>
<dbReference type="Gene3D" id="1.50.10.20">
    <property type="match status" value="1"/>
</dbReference>
<evidence type="ECO:0000313" key="4">
    <source>
        <dbReference type="EMBL" id="SEH88673.1"/>
    </source>
</evidence>
<dbReference type="GO" id="GO:0004866">
    <property type="term" value="F:endopeptidase inhibitor activity"/>
    <property type="evidence" value="ECO:0007669"/>
    <property type="project" value="InterPro"/>
</dbReference>
<dbReference type="PANTHER" id="PTHR40094">
    <property type="entry name" value="ALPHA-2-MACROGLOBULIN HOMOLOG"/>
    <property type="match status" value="1"/>
</dbReference>
<keyword evidence="2" id="KW-0732">Signal</keyword>
<proteinExistence type="inferred from homology"/>
<dbReference type="EMBL" id="FNXE01000027">
    <property type="protein sequence ID" value="SEH88673.1"/>
    <property type="molecule type" value="Genomic_DNA"/>
</dbReference>